<sequence length="333" mass="33220">MAAAAGVRIVHVAEPSSAKVWTAASAVVVDVDGARRCAALGLARRARLFVVTRTAPDADDWPTLIALGVQRILLLPDEDGAVVALLSDAAESRGDGASRGAVIAVIGGCGGAGATVFATALAQCAGGALLVDADAWGGGIDLVMGTEGEQGLRWPDLALQGGRVAWEALHAALPSRYGAAVLSVGRRGGAVDAAAVDAVVSAGCRGGVTVVCDLPRRPDPVVETVLSAADLVVVLTPADVRSCASAARVAGWVAEANANIGLVVRGPAPGGLAASDVARTVGLPLLASMRPQPGLAATLEHSGLRLRRRSPLAGAARRVLAVLNRVPAEAGAA</sequence>
<dbReference type="Gene3D" id="3.40.50.300">
    <property type="entry name" value="P-loop containing nucleotide triphosphate hydrolases"/>
    <property type="match status" value="1"/>
</dbReference>
<organism evidence="2 3">
    <name type="scientific">Mycolicibacterium arenosum</name>
    <dbReference type="NCBI Taxonomy" id="2952157"/>
    <lineage>
        <taxon>Bacteria</taxon>
        <taxon>Bacillati</taxon>
        <taxon>Actinomycetota</taxon>
        <taxon>Actinomycetes</taxon>
        <taxon>Mycobacteriales</taxon>
        <taxon>Mycobacteriaceae</taxon>
        <taxon>Mycolicibacterium</taxon>
    </lineage>
</organism>
<proteinExistence type="predicted"/>
<name>A0ABT1M912_9MYCO</name>
<dbReference type="EMBL" id="JANDBD010000012">
    <property type="protein sequence ID" value="MCP9275663.1"/>
    <property type="molecule type" value="Genomic_DNA"/>
</dbReference>
<dbReference type="InterPro" id="IPR059050">
    <property type="entry name" value="Rv3660c_N"/>
</dbReference>
<feature type="domain" description="Rv3660c-like CheY-like N-terminal" evidence="1">
    <location>
        <begin position="1"/>
        <end position="94"/>
    </location>
</feature>
<gene>
    <name evidence="2" type="ORF">NM203_26070</name>
</gene>
<evidence type="ECO:0000313" key="2">
    <source>
        <dbReference type="EMBL" id="MCP9275663.1"/>
    </source>
</evidence>
<evidence type="ECO:0000313" key="3">
    <source>
        <dbReference type="Proteomes" id="UP001651690"/>
    </source>
</evidence>
<dbReference type="Pfam" id="PF26563">
    <property type="entry name" value="Rv3660c_N"/>
    <property type="match status" value="1"/>
</dbReference>
<keyword evidence="3" id="KW-1185">Reference proteome</keyword>
<dbReference type="InterPro" id="IPR022521">
    <property type="entry name" value="Rv3660c"/>
</dbReference>
<protein>
    <submittedName>
        <fullName evidence="2">CpaE-like family protein</fullName>
    </submittedName>
</protein>
<dbReference type="Proteomes" id="UP001651690">
    <property type="component" value="Unassembled WGS sequence"/>
</dbReference>
<dbReference type="PANTHER" id="PTHR43384">
    <property type="entry name" value="SEPTUM SITE-DETERMINING PROTEIN MIND HOMOLOG, CHLOROPLASTIC-RELATED"/>
    <property type="match status" value="1"/>
</dbReference>
<comment type="caution">
    <text evidence="2">The sequence shown here is derived from an EMBL/GenBank/DDBJ whole genome shotgun (WGS) entry which is preliminary data.</text>
</comment>
<dbReference type="NCBIfam" id="TIGR03815">
    <property type="entry name" value="CpaE_hom_Actino"/>
    <property type="match status" value="1"/>
</dbReference>
<evidence type="ECO:0000259" key="1">
    <source>
        <dbReference type="Pfam" id="PF26563"/>
    </source>
</evidence>
<dbReference type="InterPro" id="IPR050625">
    <property type="entry name" value="ParA/MinD_ATPase"/>
</dbReference>
<dbReference type="SUPFAM" id="SSF52540">
    <property type="entry name" value="P-loop containing nucleoside triphosphate hydrolases"/>
    <property type="match status" value="1"/>
</dbReference>
<dbReference type="InterPro" id="IPR027417">
    <property type="entry name" value="P-loop_NTPase"/>
</dbReference>
<accession>A0ABT1M912</accession>
<reference evidence="2 3" key="1">
    <citation type="submission" date="2022-06" db="EMBL/GenBank/DDBJ databases">
        <title>Mycolicibacterium sp. CAU 1645 isolated from seawater.</title>
        <authorList>
            <person name="Kim W."/>
        </authorList>
    </citation>
    <scope>NUCLEOTIDE SEQUENCE [LARGE SCALE GENOMIC DNA]</scope>
    <source>
        <strain evidence="2 3">CAU 1645</strain>
    </source>
</reference>
<dbReference type="PANTHER" id="PTHR43384:SF11">
    <property type="entry name" value="SEPTUM SITE DETERMINING PROTEIN"/>
    <property type="match status" value="1"/>
</dbReference>